<dbReference type="Proteomes" id="UP000326532">
    <property type="component" value="Unassembled WGS sequence"/>
</dbReference>
<feature type="compositionally biased region" description="Polar residues" evidence="1">
    <location>
        <begin position="450"/>
        <end position="465"/>
    </location>
</feature>
<feature type="compositionally biased region" description="Basic and acidic residues" evidence="1">
    <location>
        <begin position="652"/>
        <end position="666"/>
    </location>
</feature>
<proteinExistence type="predicted"/>
<organism evidence="2 3">
    <name type="scientific">Aspergillus parasiticus</name>
    <dbReference type="NCBI Taxonomy" id="5067"/>
    <lineage>
        <taxon>Eukaryota</taxon>
        <taxon>Fungi</taxon>
        <taxon>Dikarya</taxon>
        <taxon>Ascomycota</taxon>
        <taxon>Pezizomycotina</taxon>
        <taxon>Eurotiomycetes</taxon>
        <taxon>Eurotiomycetidae</taxon>
        <taxon>Eurotiales</taxon>
        <taxon>Aspergillaceae</taxon>
        <taxon>Aspergillus</taxon>
        <taxon>Aspergillus subgen. Circumdati</taxon>
    </lineage>
</organism>
<protein>
    <submittedName>
        <fullName evidence="2">Uncharacterized protein</fullName>
    </submittedName>
</protein>
<dbReference type="EMBL" id="ML734937">
    <property type="protein sequence ID" value="KAB8211873.1"/>
    <property type="molecule type" value="Genomic_DNA"/>
</dbReference>
<reference evidence="2 3" key="1">
    <citation type="submission" date="2019-04" db="EMBL/GenBank/DDBJ databases">
        <title>Fungal friends and foes A comparative genomics study of 23 Aspergillus species from section Flavi.</title>
        <authorList>
            <consortium name="DOE Joint Genome Institute"/>
            <person name="Kjaerbolling I."/>
            <person name="Vesth T.C."/>
            <person name="Frisvad J.C."/>
            <person name="Nybo J.L."/>
            <person name="Theobald S."/>
            <person name="Kildgaard S."/>
            <person name="Petersen T.I."/>
            <person name="Kuo A."/>
            <person name="Sato A."/>
            <person name="Lyhne E.K."/>
            <person name="Kogle M.E."/>
            <person name="Wiebenga A."/>
            <person name="Kun R.S."/>
            <person name="Lubbers R.J."/>
            <person name="Makela M.R."/>
            <person name="Barry K."/>
            <person name="Chovatia M."/>
            <person name="Clum A."/>
            <person name="Daum C."/>
            <person name="Haridas S."/>
            <person name="He G."/>
            <person name="LaButti K."/>
            <person name="Lipzen A."/>
            <person name="Mondo S."/>
            <person name="Pangilinan J."/>
            <person name="Riley R."/>
            <person name="Salamov A."/>
            <person name="Simmons B.A."/>
            <person name="Magnuson J.K."/>
            <person name="Henrissat B."/>
            <person name="Mortensen U.H."/>
            <person name="Larsen T.O."/>
            <person name="De vries R.P."/>
            <person name="Grigoriev I.V."/>
            <person name="Machida M."/>
            <person name="Baker S.E."/>
            <person name="Andersen M.R."/>
        </authorList>
    </citation>
    <scope>NUCLEOTIDE SEQUENCE [LARGE SCALE GENOMIC DNA]</scope>
    <source>
        <strain evidence="2 3">CBS 117618</strain>
    </source>
</reference>
<dbReference type="VEuPathDB" id="FungiDB:BDV34DRAFT_233882"/>
<evidence type="ECO:0000256" key="1">
    <source>
        <dbReference type="SAM" id="MobiDB-lite"/>
    </source>
</evidence>
<feature type="region of interest" description="Disordered" evidence="1">
    <location>
        <begin position="644"/>
        <end position="667"/>
    </location>
</feature>
<feature type="region of interest" description="Disordered" evidence="1">
    <location>
        <begin position="101"/>
        <end position="141"/>
    </location>
</feature>
<name>A0A5N6E530_ASPPA</name>
<evidence type="ECO:0000313" key="2">
    <source>
        <dbReference type="EMBL" id="KAB8211873.1"/>
    </source>
</evidence>
<dbReference type="OMA" id="YLHWILP"/>
<evidence type="ECO:0000313" key="3">
    <source>
        <dbReference type="Proteomes" id="UP000326532"/>
    </source>
</evidence>
<sequence>MTSPLLVPVQLDAFVLNPEVCGKPNDGNARICPITQPNYTFLRFNDFVAQSDVQSHADLHNTSPANLNTRMTDLGTWPGTPRRNRHGVYLHWTLPRAYRAGVSSTSSVPPKRRNNERLRHGLPGDQEEDEKDPDSVTPDYIQPPTRWMVVRRLDLESVQPREAKGGFQEYEAWIIESDYEWNLDDIPANYDLQVDVSPFIVGAAGEEVDVKKQAEVFIGRKTPLKDWKNEPQDNPLNISLLRSGNQLFADFQLHNSNVFSMLDNFQYGSSSNPKYLDAANADYYLIGWHSDEKVDPLWMEGDERPHSERLEALFMSLQNGGDWLQAKYPVRLVCHGAMYDVNWNHNEKPKIVPADRFSHRLQNQKLPATSVGTTPLDALISYCTARKEKGNETDAIAKLEEYILAIQSLMHSRDDGVEGQREAKDTVYNWNFVRAPGGIQYFLADDDSQNKNGQPIQPDGPSQSALNELNQTQRLFDSCQRASLQLRWDMFSAWWKYFTDPTHQVSDIDDADFQRVTTEISIRIERADRQIAALQGNIESMRQKPSLKAAKSGTLPFFYRAADPTLLIGGIDQGWPSDYLDKVTARLPEQVIGNSSDLSDGLSRLLNLMKAQLRTAMTGDMLTATEALLKEFFELAGDTDLSRPPAGKVHPQFHDRVDDYPRDRSSGRQPWRPLYMEWEAEYTHIPFENWSLDEYTKRLSDAKQVRYGIKGGKPLWEELGPPNTHDTRVLSGRVLVLPQPSFSLDAKIKQLFSDTSPDTLDKLLDKEKRDELSNAAKKLPYISAPLSGFTDGLLTLAQGTHIKPLNKEIGGGSDKFTAITDAVLNRVGFTKKNLEMIYGQSALTPYAGMAAFTDQHCPFKPVTHGQFRFRKLNIIDKFGQTLVGIDPQPRKEGPPPMYPSISDFFEPQTVDKHANTVTKNNQGLCEFIQVPPQINQNSRLNAEFVKRTTDKGASHWRPASDWENPIWGWVVTNYADQSLQFFLPNGTFYREVRLGGPNGVLEEPKWVPFLSDENERDDTSPDRMQFDALINKLGNSDYIKEFWKMVEVALNQLPPPPSSYAQYLTAIVGKPLALVNMGWSLELDQQPLSNQSTNSKQKEPLQDLLQYQLQVKLGDKEREYDGLVAYFDLKSAQPETGNELNLDTIHTYFISPDSQHPIKEITSKDYPTFTPFWQSPLSDSEEAISPAQYDDQRNSHLQVLGALVDPFTAVHAYSSFLPARALQLAPWTWQEAMKSMTAFFHAGPVTLTKDVQDYDPARPLTLENSLKAPPVNVALPALDAGEWNWLQAYVDPASVENPPVFNSYGIDKLVNWKKPGFEDGPYTAVEGFLQLRRPIMKEAEK</sequence>
<gene>
    <name evidence="2" type="ORF">BDV34DRAFT_233882</name>
</gene>
<accession>A0A5N6E530</accession>
<feature type="region of interest" description="Disordered" evidence="1">
    <location>
        <begin position="445"/>
        <end position="465"/>
    </location>
</feature>
<keyword evidence="3" id="KW-1185">Reference proteome</keyword>